<dbReference type="GO" id="GO:0003779">
    <property type="term" value="F:actin binding"/>
    <property type="evidence" value="ECO:0007669"/>
    <property type="project" value="InterPro"/>
</dbReference>
<reference evidence="2" key="1">
    <citation type="submission" date="2020-04" db="EMBL/GenBank/DDBJ databases">
        <authorList>
            <person name="Alioto T."/>
            <person name="Alioto T."/>
            <person name="Gomez Garrido J."/>
        </authorList>
    </citation>
    <scope>NUCLEOTIDE SEQUENCE</scope>
    <source>
        <strain evidence="2">A484AB</strain>
    </source>
</reference>
<accession>A0A7D9HH76</accession>
<evidence type="ECO:0000313" key="2">
    <source>
        <dbReference type="EMBL" id="CAB3984702.1"/>
    </source>
</evidence>
<evidence type="ECO:0000313" key="3">
    <source>
        <dbReference type="Proteomes" id="UP001152795"/>
    </source>
</evidence>
<dbReference type="Gene3D" id="2.160.20.70">
    <property type="match status" value="1"/>
</dbReference>
<sequence length="220" mass="24446">MAEAKQGGIQAIFKLSARPQCETVQKHDQTIDLEPESLSTRVYIAECTNCQLVLKKKAANVLIEKCQDLVLTMSAELVSGTLEVLKSSKISLKIGPNVKIPTVTADSTSGLQIVLLENEQQVESLYFHESSDLTIKVQGDGVEEKEYAANPPADAAAHRQFVAHWVTNEGGVQLKTEKVVREGVFPYAEEELKEAQEKDRQNADKAFKVLEKEFMKSRKK</sequence>
<dbReference type="InterPro" id="IPR016098">
    <property type="entry name" value="CAP/MinC_C"/>
</dbReference>
<evidence type="ECO:0000259" key="1">
    <source>
        <dbReference type="Pfam" id="PF08603"/>
    </source>
</evidence>
<dbReference type="OrthoDB" id="2522835at2759"/>
<dbReference type="InterPro" id="IPR036223">
    <property type="entry name" value="CAP_C_sf"/>
</dbReference>
<name>A0A7D9HH76_PARCT</name>
<comment type="caution">
    <text evidence="2">The sequence shown here is derived from an EMBL/GenBank/DDBJ whole genome shotgun (WGS) entry which is preliminary data.</text>
</comment>
<dbReference type="Proteomes" id="UP001152795">
    <property type="component" value="Unassembled WGS sequence"/>
</dbReference>
<dbReference type="EMBL" id="CACRXK020000775">
    <property type="protein sequence ID" value="CAB3984702.1"/>
    <property type="molecule type" value="Genomic_DNA"/>
</dbReference>
<organism evidence="2 3">
    <name type="scientific">Paramuricea clavata</name>
    <name type="common">Red gorgonian</name>
    <name type="synonym">Violescent sea-whip</name>
    <dbReference type="NCBI Taxonomy" id="317549"/>
    <lineage>
        <taxon>Eukaryota</taxon>
        <taxon>Metazoa</taxon>
        <taxon>Cnidaria</taxon>
        <taxon>Anthozoa</taxon>
        <taxon>Octocorallia</taxon>
        <taxon>Malacalcyonacea</taxon>
        <taxon>Plexauridae</taxon>
        <taxon>Paramuricea</taxon>
    </lineage>
</organism>
<protein>
    <submittedName>
        <fullName evidence="2">NAD-dependent deacetylase sirtuin-7-like isoform X2</fullName>
    </submittedName>
</protein>
<dbReference type="SUPFAM" id="SSF69340">
    <property type="entry name" value="C-terminal domain of adenylylcyclase associated protein"/>
    <property type="match status" value="1"/>
</dbReference>
<dbReference type="Pfam" id="PF08603">
    <property type="entry name" value="CAP_C"/>
    <property type="match status" value="1"/>
</dbReference>
<dbReference type="GO" id="GO:0007010">
    <property type="term" value="P:cytoskeleton organization"/>
    <property type="evidence" value="ECO:0007669"/>
    <property type="project" value="InterPro"/>
</dbReference>
<feature type="domain" description="Adenylate cyclase-associated CAP C-terminal" evidence="1">
    <location>
        <begin position="25"/>
        <end position="147"/>
    </location>
</feature>
<keyword evidence="3" id="KW-1185">Reference proteome</keyword>
<dbReference type="AlphaFoldDB" id="A0A7D9HH76"/>
<dbReference type="InterPro" id="IPR013912">
    <property type="entry name" value="Adenylate_cyclase-assoc_CAP_C"/>
</dbReference>
<gene>
    <name evidence="2" type="ORF">PACLA_8A077237</name>
</gene>
<proteinExistence type="predicted"/>